<protein>
    <submittedName>
        <fullName evidence="2">Sporulation related protein</fullName>
    </submittedName>
</protein>
<dbReference type="Proteomes" id="UP000238375">
    <property type="component" value="Unassembled WGS sequence"/>
</dbReference>
<dbReference type="GO" id="GO:0042834">
    <property type="term" value="F:peptidoglycan binding"/>
    <property type="evidence" value="ECO:0007669"/>
    <property type="project" value="InterPro"/>
</dbReference>
<organism evidence="2 3">
    <name type="scientific">Spirosoma oryzae</name>
    <dbReference type="NCBI Taxonomy" id="1469603"/>
    <lineage>
        <taxon>Bacteria</taxon>
        <taxon>Pseudomonadati</taxon>
        <taxon>Bacteroidota</taxon>
        <taxon>Cytophagia</taxon>
        <taxon>Cytophagales</taxon>
        <taxon>Cytophagaceae</taxon>
        <taxon>Spirosoma</taxon>
    </lineage>
</organism>
<evidence type="ECO:0000259" key="1">
    <source>
        <dbReference type="PROSITE" id="PS51724"/>
    </source>
</evidence>
<evidence type="ECO:0000313" key="2">
    <source>
        <dbReference type="EMBL" id="PRY36535.1"/>
    </source>
</evidence>
<dbReference type="InterPro" id="IPR007730">
    <property type="entry name" value="SPOR-like_dom"/>
</dbReference>
<accession>A0A2T0SSZ7</accession>
<proteinExistence type="predicted"/>
<keyword evidence="3" id="KW-1185">Reference proteome</keyword>
<reference evidence="2 3" key="1">
    <citation type="submission" date="2018-03" db="EMBL/GenBank/DDBJ databases">
        <title>Genomic Encyclopedia of Archaeal and Bacterial Type Strains, Phase II (KMG-II): from individual species to whole genera.</title>
        <authorList>
            <person name="Goeker M."/>
        </authorList>
    </citation>
    <scope>NUCLEOTIDE SEQUENCE [LARGE SCALE GENOMIC DNA]</scope>
    <source>
        <strain evidence="2 3">DSM 28354</strain>
    </source>
</reference>
<dbReference type="Gene3D" id="3.30.70.1070">
    <property type="entry name" value="Sporulation related repeat"/>
    <property type="match status" value="1"/>
</dbReference>
<evidence type="ECO:0000313" key="3">
    <source>
        <dbReference type="Proteomes" id="UP000238375"/>
    </source>
</evidence>
<dbReference type="InterPro" id="IPR036680">
    <property type="entry name" value="SPOR-like_sf"/>
</dbReference>
<feature type="domain" description="SPOR" evidence="1">
    <location>
        <begin position="21"/>
        <end position="101"/>
    </location>
</feature>
<comment type="caution">
    <text evidence="2">The sequence shown here is derived from an EMBL/GenBank/DDBJ whole genome shotgun (WGS) entry which is preliminary data.</text>
</comment>
<dbReference type="AlphaFoldDB" id="A0A2T0SSZ7"/>
<dbReference type="EMBL" id="PVTE01000012">
    <property type="protein sequence ID" value="PRY36535.1"/>
    <property type="molecule type" value="Genomic_DNA"/>
</dbReference>
<dbReference type="PROSITE" id="PS51724">
    <property type="entry name" value="SPOR"/>
    <property type="match status" value="1"/>
</dbReference>
<dbReference type="Pfam" id="PF05036">
    <property type="entry name" value="SPOR"/>
    <property type="match status" value="1"/>
</dbReference>
<sequence>MSVNRQLDAVLDTLAEQNRSVRYAPGFRIQVYVGTQRQEVDAIKALIAQNFPELNPYLSYNQPTYRLKVGDFMRRIDAERYYASIKQQVRSALLQGDKVDVRRALLIK</sequence>
<dbReference type="SUPFAM" id="SSF159888">
    <property type="entry name" value="YdhG-like"/>
    <property type="match status" value="1"/>
</dbReference>
<name>A0A2T0SSZ7_9BACT</name>
<gene>
    <name evidence="2" type="ORF">CLV58_112126</name>
</gene>